<dbReference type="PANTHER" id="PTHR23084:SF263">
    <property type="entry name" value="MORN REPEAT-CONTAINING PROTEIN 1"/>
    <property type="match status" value="1"/>
</dbReference>
<gene>
    <name evidence="3" type="ORF">NSA58_13570</name>
</gene>
<dbReference type="Proteomes" id="UP001140817">
    <property type="component" value="Unassembled WGS sequence"/>
</dbReference>
<dbReference type="AlphaFoldDB" id="A0A9X2MCL7"/>
<organism evidence="3 4">
    <name type="scientific">Terrisporobacter muris</name>
    <dbReference type="NCBI Taxonomy" id="2963284"/>
    <lineage>
        <taxon>Bacteria</taxon>
        <taxon>Bacillati</taxon>
        <taxon>Bacillota</taxon>
        <taxon>Clostridia</taxon>
        <taxon>Peptostreptococcales</taxon>
        <taxon>Peptostreptococcaceae</taxon>
        <taxon>Terrisporobacter</taxon>
    </lineage>
</organism>
<keyword evidence="2" id="KW-0472">Membrane</keyword>
<dbReference type="InterPro" id="IPR003409">
    <property type="entry name" value="MORN"/>
</dbReference>
<evidence type="ECO:0000256" key="1">
    <source>
        <dbReference type="ARBA" id="ARBA00022737"/>
    </source>
</evidence>
<feature type="transmembrane region" description="Helical" evidence="2">
    <location>
        <begin position="12"/>
        <end position="29"/>
    </location>
</feature>
<reference evidence="3" key="1">
    <citation type="submission" date="2022-07" db="EMBL/GenBank/DDBJ databases">
        <title>Enhanced cultured diversity of the mouse gut microbiota enables custom-made synthetic communities.</title>
        <authorList>
            <person name="Afrizal A."/>
        </authorList>
    </citation>
    <scope>NUCLEOTIDE SEQUENCE</scope>
    <source>
        <strain evidence="3">DSM 29186</strain>
    </source>
</reference>
<dbReference type="EMBL" id="JANKBY010000195">
    <property type="protein sequence ID" value="MCR1823819.1"/>
    <property type="molecule type" value="Genomic_DNA"/>
</dbReference>
<dbReference type="Pfam" id="PF02493">
    <property type="entry name" value="MORN"/>
    <property type="match status" value="3"/>
</dbReference>
<keyword evidence="4" id="KW-1185">Reference proteome</keyword>
<dbReference type="PANTHER" id="PTHR23084">
    <property type="entry name" value="PHOSPHATIDYLINOSITOL-4-PHOSPHATE 5-KINASE RELATED"/>
    <property type="match status" value="1"/>
</dbReference>
<accession>A0A9X2MCL7</accession>
<evidence type="ECO:0000313" key="4">
    <source>
        <dbReference type="Proteomes" id="UP001140817"/>
    </source>
</evidence>
<dbReference type="SMART" id="SM00698">
    <property type="entry name" value="MORN"/>
    <property type="match status" value="4"/>
</dbReference>
<proteinExistence type="predicted"/>
<dbReference type="RefSeq" id="WP_052233001.1">
    <property type="nucleotide sequence ID" value="NZ_JANKBY010000195.1"/>
</dbReference>
<comment type="caution">
    <text evidence="3">The sequence shown here is derived from an EMBL/GenBank/DDBJ whole genome shotgun (WGS) entry which is preliminary data.</text>
</comment>
<keyword evidence="1" id="KW-0677">Repeat</keyword>
<evidence type="ECO:0000313" key="3">
    <source>
        <dbReference type="EMBL" id="MCR1823819.1"/>
    </source>
</evidence>
<evidence type="ECO:0000256" key="2">
    <source>
        <dbReference type="SAM" id="Phobius"/>
    </source>
</evidence>
<keyword evidence="2" id="KW-0812">Transmembrane</keyword>
<evidence type="ECO:0008006" key="5">
    <source>
        <dbReference type="Google" id="ProtNLM"/>
    </source>
</evidence>
<dbReference type="Gene3D" id="2.20.110.10">
    <property type="entry name" value="Histone H3 K4-specific methyltransferase SET7/9 N-terminal domain"/>
    <property type="match status" value="1"/>
</dbReference>
<protein>
    <recommendedName>
        <fullName evidence="5">MORN repeat-containing protein</fullName>
    </recommendedName>
</protein>
<sequence>MFITTVIKMSTVLKVIFFIVLVVVIIRYIKNIKASVVGSKKTINYLLRRNTKSLLKNRYNMFNIHNRNEDAKVYNINSDEDVIRYANGDVYKGQIKSGIREGLGTCYFANKDVYEGMWKDDKMECVGKYVFADRSFYSGDFKNGCKEGIGVYTCDDYKYIGQYYADRKGRVGTFHLPENSYLKVIIENGTIVEGTYIREGHEEEYIYNVDLSNEREVIKNIRSYFVRDVSNI</sequence>
<keyword evidence="2" id="KW-1133">Transmembrane helix</keyword>
<dbReference type="SUPFAM" id="SSF82185">
    <property type="entry name" value="Histone H3 K4-specific methyltransferase SET7/9 N-terminal domain"/>
    <property type="match status" value="1"/>
</dbReference>
<name>A0A9X2MCL7_9FIRM</name>